<dbReference type="Pfam" id="PF01266">
    <property type="entry name" value="DAO"/>
    <property type="match status" value="1"/>
</dbReference>
<dbReference type="AlphaFoldDB" id="A0A3G6IW42"/>
<proteinExistence type="inferred from homology"/>
<feature type="domain" description="Alpha-glycerophosphate oxidase C-terminal" evidence="9">
    <location>
        <begin position="405"/>
        <end position="518"/>
    </location>
</feature>
<dbReference type="GO" id="GO:0004368">
    <property type="term" value="F:glycerol-3-phosphate dehydrogenase (quinone) activity"/>
    <property type="evidence" value="ECO:0007669"/>
    <property type="project" value="UniProtKB-EC"/>
</dbReference>
<dbReference type="PANTHER" id="PTHR11985">
    <property type="entry name" value="GLYCEROL-3-PHOSPHATE DEHYDROGENASE"/>
    <property type="match status" value="1"/>
</dbReference>
<dbReference type="SUPFAM" id="SSF54373">
    <property type="entry name" value="FAD-linked reductases, C-terminal domain"/>
    <property type="match status" value="1"/>
</dbReference>
<dbReference type="InterPro" id="IPR036188">
    <property type="entry name" value="FAD/NAD-bd_sf"/>
</dbReference>
<keyword evidence="3 7" id="KW-0285">Flavoprotein</keyword>
<dbReference type="InterPro" id="IPR000447">
    <property type="entry name" value="G3P_DH_FAD-dep"/>
</dbReference>
<dbReference type="GO" id="GO:0009331">
    <property type="term" value="C:glycerol-3-phosphate dehydrogenase (FAD) complex"/>
    <property type="evidence" value="ECO:0007669"/>
    <property type="project" value="UniProtKB-UniRule"/>
</dbReference>
<dbReference type="InterPro" id="IPR038299">
    <property type="entry name" value="DAO_C_sf"/>
</dbReference>
<evidence type="ECO:0000256" key="5">
    <source>
        <dbReference type="ARBA" id="ARBA00022827"/>
    </source>
</evidence>
<dbReference type="SUPFAM" id="SSF51905">
    <property type="entry name" value="FAD/NAD(P)-binding domain"/>
    <property type="match status" value="1"/>
</dbReference>
<evidence type="ECO:0000259" key="9">
    <source>
        <dbReference type="Pfam" id="PF16901"/>
    </source>
</evidence>
<evidence type="ECO:0000256" key="3">
    <source>
        <dbReference type="ARBA" id="ARBA00022630"/>
    </source>
</evidence>
<dbReference type="OrthoDB" id="9766796at2"/>
<evidence type="ECO:0000259" key="8">
    <source>
        <dbReference type="Pfam" id="PF01266"/>
    </source>
</evidence>
<dbReference type="Gene3D" id="3.30.9.10">
    <property type="entry name" value="D-Amino Acid Oxidase, subunit A, domain 2"/>
    <property type="match status" value="1"/>
</dbReference>
<dbReference type="KEGG" id="cpso:CPPEL_09510"/>
<dbReference type="PRINTS" id="PR01001">
    <property type="entry name" value="FADG3PDH"/>
</dbReference>
<gene>
    <name evidence="10" type="primary">glpD2</name>
    <name evidence="10" type="ORF">CPPEL_09510</name>
</gene>
<evidence type="ECO:0000256" key="7">
    <source>
        <dbReference type="RuleBase" id="RU361217"/>
    </source>
</evidence>
<keyword evidence="6 7" id="KW-0560">Oxidoreductase</keyword>
<keyword evidence="4" id="KW-0319">Glycerol metabolism</keyword>
<dbReference type="InterPro" id="IPR006076">
    <property type="entry name" value="FAD-dep_OxRdtase"/>
</dbReference>
<reference evidence="10 11" key="1">
    <citation type="submission" date="2018-11" db="EMBL/GenBank/DDBJ databases">
        <authorList>
            <person name="Kleinhagauer T."/>
            <person name="Glaeser S.P."/>
            <person name="Spergser J."/>
            <person name="Ruckert C."/>
            <person name="Kaempfer P."/>
            <person name="Busse H.-J."/>
        </authorList>
    </citation>
    <scope>NUCLEOTIDE SEQUENCE [LARGE SCALE GENOMIC DNA]</scope>
    <source>
        <strain evidence="10 11">812CH</strain>
    </source>
</reference>
<dbReference type="PANTHER" id="PTHR11985:SF35">
    <property type="entry name" value="ANAEROBIC GLYCEROL-3-PHOSPHATE DEHYDROGENASE SUBUNIT A"/>
    <property type="match status" value="1"/>
</dbReference>
<evidence type="ECO:0000313" key="10">
    <source>
        <dbReference type="EMBL" id="AZA10005.1"/>
    </source>
</evidence>
<dbReference type="InterPro" id="IPR031656">
    <property type="entry name" value="DAO_C"/>
</dbReference>
<keyword evidence="5" id="KW-0274">FAD</keyword>
<comment type="similarity">
    <text evidence="2 7">Belongs to the FAD-dependent glycerol-3-phosphate dehydrogenase family.</text>
</comment>
<evidence type="ECO:0000256" key="2">
    <source>
        <dbReference type="ARBA" id="ARBA00007330"/>
    </source>
</evidence>
<comment type="catalytic activity">
    <reaction evidence="7">
        <text>a quinone + sn-glycerol 3-phosphate = dihydroxyacetone phosphate + a quinol</text>
        <dbReference type="Rhea" id="RHEA:18977"/>
        <dbReference type="ChEBI" id="CHEBI:24646"/>
        <dbReference type="ChEBI" id="CHEBI:57597"/>
        <dbReference type="ChEBI" id="CHEBI:57642"/>
        <dbReference type="ChEBI" id="CHEBI:132124"/>
        <dbReference type="EC" id="1.1.5.3"/>
    </reaction>
</comment>
<evidence type="ECO:0000256" key="4">
    <source>
        <dbReference type="ARBA" id="ARBA00022798"/>
    </source>
</evidence>
<dbReference type="GO" id="GO:0006071">
    <property type="term" value="P:glycerol metabolic process"/>
    <property type="evidence" value="ECO:0007669"/>
    <property type="project" value="UniProtKB-KW"/>
</dbReference>
<organism evidence="10 11">
    <name type="scientific">Corynebacterium pseudopelargi</name>
    <dbReference type="NCBI Taxonomy" id="2080757"/>
    <lineage>
        <taxon>Bacteria</taxon>
        <taxon>Bacillati</taxon>
        <taxon>Actinomycetota</taxon>
        <taxon>Actinomycetes</taxon>
        <taxon>Mycobacteriales</taxon>
        <taxon>Corynebacteriaceae</taxon>
        <taxon>Corynebacterium</taxon>
    </lineage>
</organism>
<dbReference type="GO" id="GO:0046168">
    <property type="term" value="P:glycerol-3-phosphate catabolic process"/>
    <property type="evidence" value="ECO:0007669"/>
    <property type="project" value="TreeGrafter"/>
</dbReference>
<dbReference type="EMBL" id="CP033898">
    <property type="protein sequence ID" value="AZA10005.1"/>
    <property type="molecule type" value="Genomic_DNA"/>
</dbReference>
<protein>
    <recommendedName>
        <fullName evidence="7">Glycerol-3-phosphate dehydrogenase</fullName>
        <ecNumber evidence="7">1.1.5.3</ecNumber>
    </recommendedName>
</protein>
<evidence type="ECO:0000256" key="6">
    <source>
        <dbReference type="ARBA" id="ARBA00023002"/>
    </source>
</evidence>
<dbReference type="Gene3D" id="3.50.50.60">
    <property type="entry name" value="FAD/NAD(P)-binding domain"/>
    <property type="match status" value="1"/>
</dbReference>
<evidence type="ECO:0000313" key="11">
    <source>
        <dbReference type="Proteomes" id="UP000271426"/>
    </source>
</evidence>
<evidence type="ECO:0000256" key="1">
    <source>
        <dbReference type="ARBA" id="ARBA00001974"/>
    </source>
</evidence>
<dbReference type="EC" id="1.1.5.3" evidence="7"/>
<name>A0A3G6IW42_9CORY</name>
<keyword evidence="11" id="KW-1185">Reference proteome</keyword>
<dbReference type="Proteomes" id="UP000271426">
    <property type="component" value="Chromosome"/>
</dbReference>
<sequence>MNTALNAVRREADLDYLASDPDDIDLIVIGGGITGVGIALDATSRGLNTVLLERRDFGFGTSRWSSKLAHGGLRYLTKLEVGIAMHSAKERGLLMEHNAPHLIRALPQVALLASDTNLVQKVAMRLGFIAGDMLRIAAGTSSKILPRSRYANKQETLQMCPTALQDDLRGSWVNYDGQMVDDARIVAAVARTAAGEGARILNYTEVTHAEGTAVEFHDAIGGRDLRVRAKAVINATGVWAGTVDEDIRVRPSRGTHLVVDAATLGNPTGALTVPLPGSISRYVFLVPQQYGRVFIGLTDEDTPGPIPDVPDTPEEDIDFILEAINHGLGTKLQRSDVIGAFTGLRPLIDTGEGGSTADLSRRHSTIEASNGLISIVGGKYTEFRLMAEEAIDEVLKRKGMRAGSCRTTNLPYVGAPTHPGSLRVNGADLAGLPETMVQRYGYESPKVVAAAQAAIERPLDKVAGLDITRAEVAFAISHEGALNADDVLDRRTRIGLVQRDRDAAEQEVTEIVEQMLEYIKENQS</sequence>
<comment type="cofactor">
    <cofactor evidence="1 7">
        <name>FAD</name>
        <dbReference type="ChEBI" id="CHEBI:57692"/>
    </cofactor>
</comment>
<dbReference type="Pfam" id="PF16901">
    <property type="entry name" value="DAO_C"/>
    <property type="match status" value="1"/>
</dbReference>
<feature type="domain" description="FAD dependent oxidoreductase" evidence="8">
    <location>
        <begin position="25"/>
        <end position="350"/>
    </location>
</feature>
<dbReference type="RefSeq" id="WP_123960882.1">
    <property type="nucleotide sequence ID" value="NZ_CP033898.1"/>
</dbReference>
<accession>A0A3G6IW42</accession>
<dbReference type="PROSITE" id="PS00977">
    <property type="entry name" value="FAD_G3PDH_1"/>
    <property type="match status" value="1"/>
</dbReference>
<dbReference type="Gene3D" id="1.10.8.870">
    <property type="entry name" value="Alpha-glycerophosphate oxidase, cap domain"/>
    <property type="match status" value="1"/>
</dbReference>